<evidence type="ECO:0000256" key="6">
    <source>
        <dbReference type="ARBA" id="ARBA00023163"/>
    </source>
</evidence>
<dbReference type="Proteomes" id="UP000789508">
    <property type="component" value="Unassembled WGS sequence"/>
</dbReference>
<comment type="caution">
    <text evidence="8">The sequence shown here is derived from an EMBL/GenBank/DDBJ whole genome shotgun (WGS) entry which is preliminary data.</text>
</comment>
<dbReference type="GO" id="GO:0031490">
    <property type="term" value="F:chromatin DNA binding"/>
    <property type="evidence" value="ECO:0007669"/>
    <property type="project" value="TreeGrafter"/>
</dbReference>
<dbReference type="GO" id="GO:0005634">
    <property type="term" value="C:nucleus"/>
    <property type="evidence" value="ECO:0007669"/>
    <property type="project" value="TreeGrafter"/>
</dbReference>
<evidence type="ECO:0000256" key="2">
    <source>
        <dbReference type="ARBA" id="ARBA00022723"/>
    </source>
</evidence>
<dbReference type="OrthoDB" id="166746at2759"/>
<dbReference type="PROSITE" id="PS00028">
    <property type="entry name" value="ZINC_FINGER_C2H2_1"/>
    <property type="match status" value="1"/>
</dbReference>
<dbReference type="AlphaFoldDB" id="A0A9N8VWE5"/>
<protein>
    <submittedName>
        <fullName evidence="8">2422_t:CDS:1</fullName>
    </submittedName>
</protein>
<keyword evidence="6" id="KW-0804">Transcription</keyword>
<gene>
    <name evidence="8" type="ORF">ALEPTO_LOCUS1905</name>
</gene>
<dbReference type="EMBL" id="CAJVPS010000240">
    <property type="protein sequence ID" value="CAG8468705.1"/>
    <property type="molecule type" value="Genomic_DNA"/>
</dbReference>
<evidence type="ECO:0000256" key="1">
    <source>
        <dbReference type="ARBA" id="ARBA00007416"/>
    </source>
</evidence>
<reference evidence="8" key="1">
    <citation type="submission" date="2021-06" db="EMBL/GenBank/DDBJ databases">
        <authorList>
            <person name="Kallberg Y."/>
            <person name="Tangrot J."/>
            <person name="Rosling A."/>
        </authorList>
    </citation>
    <scope>NUCLEOTIDE SEQUENCE</scope>
    <source>
        <strain evidence="8">FL130A</strain>
    </source>
</reference>
<dbReference type="GO" id="GO:0008270">
    <property type="term" value="F:zinc ion binding"/>
    <property type="evidence" value="ECO:0007669"/>
    <property type="project" value="UniProtKB-KW"/>
</dbReference>
<accession>A0A9N8VWE5</accession>
<evidence type="ECO:0000256" key="3">
    <source>
        <dbReference type="ARBA" id="ARBA00022771"/>
    </source>
</evidence>
<sequence>MVARSAPKRSLLKDKAKTTPQFREAFTGPTCLYRFLSERPQRFLTRNLTYMVQARKKRPISGKIEMHKYISLNDLYNRRIKEEQQRLTMKSSKLLTSTTIKSYRSCVKSEEEALPVTFIFRVVDCDIKQMVKGFICPWCNRDYLDSRTLFYHLSNNHVHLKFGTKNGKNVPSDRIIVTVVNEEHSDLEYFSLVKSEGVLRPKSFAFPIIQNSKPIQLPLMNFYHSQSFMPFTPDDSDGDSDEEMCTHWIQQTSDENLDELPELNNSEKLLMKMWNRHIEPYRGLGDCHLPEVCLLFAKNRATEIASFNLRNNFVLHLMTLAQYQMIDVTCTTRCLGYVDRAIDSMGTK</sequence>
<dbReference type="Pfam" id="PF09733">
    <property type="entry name" value="VEFS-Box"/>
    <property type="match status" value="1"/>
</dbReference>
<proteinExistence type="inferred from homology"/>
<dbReference type="PANTHER" id="PTHR22597:SF0">
    <property type="entry name" value="POLYCOMB PROTEIN SUZ12"/>
    <property type="match status" value="1"/>
</dbReference>
<dbReference type="InterPro" id="IPR019135">
    <property type="entry name" value="Polycomb_protein_VEFS-Box"/>
</dbReference>
<evidence type="ECO:0000313" key="9">
    <source>
        <dbReference type="Proteomes" id="UP000789508"/>
    </source>
</evidence>
<comment type="similarity">
    <text evidence="1">Belongs to the VEFS (VRN2-EMF2-FIS2-SU(Z)12) family.</text>
</comment>
<evidence type="ECO:0000256" key="4">
    <source>
        <dbReference type="ARBA" id="ARBA00022833"/>
    </source>
</evidence>
<keyword evidence="9" id="KW-1185">Reference proteome</keyword>
<evidence type="ECO:0000259" key="7">
    <source>
        <dbReference type="PROSITE" id="PS00028"/>
    </source>
</evidence>
<dbReference type="CDD" id="cd21553">
    <property type="entry name" value="VEFS-box_EMF2-like"/>
    <property type="match status" value="1"/>
</dbReference>
<feature type="domain" description="C2H2-type" evidence="7">
    <location>
        <begin position="136"/>
        <end position="157"/>
    </location>
</feature>
<keyword evidence="2" id="KW-0479">Metal-binding</keyword>
<evidence type="ECO:0000313" key="8">
    <source>
        <dbReference type="EMBL" id="CAG8468705.1"/>
    </source>
</evidence>
<keyword evidence="5" id="KW-0805">Transcription regulation</keyword>
<evidence type="ECO:0000256" key="5">
    <source>
        <dbReference type="ARBA" id="ARBA00023015"/>
    </source>
</evidence>
<keyword evidence="3" id="KW-0863">Zinc-finger</keyword>
<organism evidence="8 9">
    <name type="scientific">Ambispora leptoticha</name>
    <dbReference type="NCBI Taxonomy" id="144679"/>
    <lineage>
        <taxon>Eukaryota</taxon>
        <taxon>Fungi</taxon>
        <taxon>Fungi incertae sedis</taxon>
        <taxon>Mucoromycota</taxon>
        <taxon>Glomeromycotina</taxon>
        <taxon>Glomeromycetes</taxon>
        <taxon>Archaeosporales</taxon>
        <taxon>Ambisporaceae</taxon>
        <taxon>Ambispora</taxon>
    </lineage>
</organism>
<name>A0A9N8VWE5_9GLOM</name>
<dbReference type="InterPro" id="IPR013087">
    <property type="entry name" value="Znf_C2H2_type"/>
</dbReference>
<keyword evidence="4" id="KW-0862">Zinc</keyword>
<dbReference type="PANTHER" id="PTHR22597">
    <property type="entry name" value="POLYCOMB GROUP PROTEIN"/>
    <property type="match status" value="1"/>
</dbReference>